<accession>A0AAX6FTK7</accession>
<dbReference type="InterPro" id="IPR001623">
    <property type="entry name" value="DnaJ_domain"/>
</dbReference>
<dbReference type="SUPFAM" id="SSF52833">
    <property type="entry name" value="Thioredoxin-like"/>
    <property type="match status" value="1"/>
</dbReference>
<feature type="chain" id="PRO_5043601432" evidence="2">
    <location>
        <begin position="24"/>
        <end position="567"/>
    </location>
</feature>
<name>A0AAX6FTK7_IRIPA</name>
<dbReference type="InterPro" id="IPR018253">
    <property type="entry name" value="DnaJ_domain_CS"/>
</dbReference>
<evidence type="ECO:0000259" key="3">
    <source>
        <dbReference type="PROSITE" id="PS50076"/>
    </source>
</evidence>
<organism evidence="4 5">
    <name type="scientific">Iris pallida</name>
    <name type="common">Sweet iris</name>
    <dbReference type="NCBI Taxonomy" id="29817"/>
    <lineage>
        <taxon>Eukaryota</taxon>
        <taxon>Viridiplantae</taxon>
        <taxon>Streptophyta</taxon>
        <taxon>Embryophyta</taxon>
        <taxon>Tracheophyta</taxon>
        <taxon>Spermatophyta</taxon>
        <taxon>Magnoliopsida</taxon>
        <taxon>Liliopsida</taxon>
        <taxon>Asparagales</taxon>
        <taxon>Iridaceae</taxon>
        <taxon>Iridoideae</taxon>
        <taxon>Irideae</taxon>
        <taxon>Iris</taxon>
    </lineage>
</organism>
<evidence type="ECO:0000313" key="4">
    <source>
        <dbReference type="EMBL" id="KAJ6819435.1"/>
    </source>
</evidence>
<dbReference type="AlphaFoldDB" id="A0AAX6FTK7"/>
<keyword evidence="2" id="KW-0732">Signal</keyword>
<dbReference type="Gene3D" id="1.10.287.110">
    <property type="entry name" value="DnaJ domain"/>
    <property type="match status" value="1"/>
</dbReference>
<dbReference type="SMART" id="SM00271">
    <property type="entry name" value="DnaJ"/>
    <property type="match status" value="1"/>
</dbReference>
<dbReference type="GO" id="GO:0005783">
    <property type="term" value="C:endoplasmic reticulum"/>
    <property type="evidence" value="ECO:0007669"/>
    <property type="project" value="UniProtKB-ARBA"/>
</dbReference>
<dbReference type="InterPro" id="IPR052842">
    <property type="entry name" value="ER_Co-chaperone"/>
</dbReference>
<proteinExistence type="predicted"/>
<dbReference type="Pfam" id="PF00226">
    <property type="entry name" value="DnaJ"/>
    <property type="match status" value="1"/>
</dbReference>
<gene>
    <name evidence="4" type="ORF">M6B38_402135</name>
</gene>
<dbReference type="PRINTS" id="PR00625">
    <property type="entry name" value="JDOMAIN"/>
</dbReference>
<dbReference type="PANTHER" id="PTHR45184:SF1">
    <property type="entry name" value="DNAJ PROTEIN ERDJ3A"/>
    <property type="match status" value="1"/>
</dbReference>
<dbReference type="PANTHER" id="PTHR45184">
    <property type="entry name" value="DNAJ PROTEIN ERDJ3A"/>
    <property type="match status" value="1"/>
</dbReference>
<comment type="caution">
    <text evidence="4">The sequence shown here is derived from an EMBL/GenBank/DDBJ whole genome shotgun (WGS) entry which is preliminary data.</text>
</comment>
<keyword evidence="1" id="KW-0143">Chaperone</keyword>
<dbReference type="PROSITE" id="PS00636">
    <property type="entry name" value="DNAJ_1"/>
    <property type="match status" value="1"/>
</dbReference>
<dbReference type="InterPro" id="IPR036249">
    <property type="entry name" value="Thioredoxin-like_sf"/>
</dbReference>
<feature type="signal peptide" evidence="2">
    <location>
        <begin position="1"/>
        <end position="23"/>
    </location>
</feature>
<feature type="domain" description="J" evidence="3">
    <location>
        <begin position="25"/>
        <end position="89"/>
    </location>
</feature>
<dbReference type="FunFam" id="1.10.287.110:FF:000045">
    <property type="entry name" value="Molecular chaperone DnaJ"/>
    <property type="match status" value="1"/>
</dbReference>
<dbReference type="PROSITE" id="PS50076">
    <property type="entry name" value="DNAJ_2"/>
    <property type="match status" value="1"/>
</dbReference>
<reference evidence="4" key="1">
    <citation type="journal article" date="2023" name="GigaByte">
        <title>Genome assembly of the bearded iris, Iris pallida Lam.</title>
        <authorList>
            <person name="Bruccoleri R.E."/>
            <person name="Oakeley E.J."/>
            <person name="Faust A.M.E."/>
            <person name="Altorfer M."/>
            <person name="Dessus-Babus S."/>
            <person name="Burckhardt D."/>
            <person name="Oertli M."/>
            <person name="Naumann U."/>
            <person name="Petersen F."/>
            <person name="Wong J."/>
        </authorList>
    </citation>
    <scope>NUCLEOTIDE SEQUENCE</scope>
    <source>
        <strain evidence="4">GSM-AAB239-AS_SAM_17_03QT</strain>
    </source>
</reference>
<dbReference type="Gene3D" id="3.40.30.10">
    <property type="entry name" value="Glutaredoxin"/>
    <property type="match status" value="1"/>
</dbReference>
<evidence type="ECO:0000313" key="5">
    <source>
        <dbReference type="Proteomes" id="UP001140949"/>
    </source>
</evidence>
<evidence type="ECO:0000256" key="2">
    <source>
        <dbReference type="SAM" id="SignalP"/>
    </source>
</evidence>
<dbReference type="EMBL" id="JANAVB010026199">
    <property type="protein sequence ID" value="KAJ6819435.1"/>
    <property type="molecule type" value="Genomic_DNA"/>
</dbReference>
<protein>
    <submittedName>
        <fullName evidence="4">DnaJ protein ERDJ3A</fullName>
    </submittedName>
</protein>
<keyword evidence="5" id="KW-1185">Reference proteome</keyword>
<dbReference type="CDD" id="cd06257">
    <property type="entry name" value="DnaJ"/>
    <property type="match status" value="1"/>
</dbReference>
<evidence type="ECO:0000256" key="1">
    <source>
        <dbReference type="ARBA" id="ARBA00023186"/>
    </source>
</evidence>
<sequence length="567" mass="62798">MIPRNLFFLLFFLFLCFLGDSKTLDPYKVLGVDRSASQRDIQKAFHKLSLQYHPDKNKNKGAQEKFAEINNAYDILSDEEKKKNYDLYGDEKGNPGFDGGNFGNNNGYFTSGGPGSGPGGWQTMGGQGNSKSFSFNFGSDPGASGSPFGFDFGDMFSSMFGGGMGGGNKYSGFSGSGGQNMRSASSGSIENINSQFFNKRIKDQGMTWLLLFYTPSAKGYHVLESIAEDVANSLQGAVKAGKINCLVEKTLCKDLGVSPSKSSRLYVYSYASGGRGSLVEYTGDFDTKSLKTFCQDYLPRFSKRVDLRRFDFSSQTMDNLPQVLLVSTKKDTPVMWRALSGLYNKRFMFYDAEVHDASHPMLKRLGVENFPAVIGRMVNGEEHVLREGITVKDLKSGISDVRAMLDDFEKKNRKIASSQAKRPSKNESQQKGVPYLTASNMDVICGDNSAVCFIGVFRSPKAKEKLEVILSQVSQKTFVRRQNFAQSFGDSVSYSLLDAANHSTFLYSFDKSGYKSFDKLLLAYKPRKGKFAVFTGEITMEEAEKFVSSVLNGDVSFTKLRQKPVLK</sequence>
<dbReference type="InterPro" id="IPR036869">
    <property type="entry name" value="J_dom_sf"/>
</dbReference>
<dbReference type="SUPFAM" id="SSF46565">
    <property type="entry name" value="Chaperone J-domain"/>
    <property type="match status" value="1"/>
</dbReference>
<dbReference type="Proteomes" id="UP001140949">
    <property type="component" value="Unassembled WGS sequence"/>
</dbReference>
<reference evidence="4" key="2">
    <citation type="submission" date="2023-04" db="EMBL/GenBank/DDBJ databases">
        <authorList>
            <person name="Bruccoleri R.E."/>
            <person name="Oakeley E.J."/>
            <person name="Faust A.-M."/>
            <person name="Dessus-Babus S."/>
            <person name="Altorfer M."/>
            <person name="Burckhardt D."/>
            <person name="Oertli M."/>
            <person name="Naumann U."/>
            <person name="Petersen F."/>
            <person name="Wong J."/>
        </authorList>
    </citation>
    <scope>NUCLEOTIDE SEQUENCE</scope>
    <source>
        <strain evidence="4">GSM-AAB239-AS_SAM_17_03QT</strain>
        <tissue evidence="4">Leaf</tissue>
    </source>
</reference>